<dbReference type="EMBL" id="GG749409">
    <property type="protein sequence ID" value="EGE78171.2"/>
    <property type="molecule type" value="Genomic_DNA"/>
</dbReference>
<dbReference type="OrthoDB" id="4182504at2759"/>
<sequence>MSTGEWAQSYDHQKVRGQLDTATAVGLQAPTTNCITMDMSKKTFPCQASALQGKTWLPIPGHGANLRLSGRAERKPGDSITYQDHEPRSTQACASFSSGGLMMLGKEMASRTLREWSLWFMSSDGLRRRHFPYFTDEDCLGNDTLSPVKRYTRFTLKTRGNYSTWIFGSWVCYYQLRNRPGDKFCCQIQPLRKFPLPVLPPSRRDVPYAPHFIDVNAKRYFFVRVGIQEWCSRRIKFTPDMIFSFQQTQLLWHHDRALDGLPELQPLHIGRERVYYITMFSRPELIAYDIRTGRQLSRSTLPEKVNNKTYVSRDLSLSSPFICVVLVNGTDGRVSQGIEVSDVSWTVEFKEQPNVIAFALERRKQNILNAKYHLIIIFETYALQPDGLFAMTSRVSFLLNSSASPDGIFIYVDPFRLLAFAMIDTTSDFTIPRVLEPRKVSDTNILNEVEAALGPRTGGTGGED</sequence>
<dbReference type="HOGENOM" id="CLU_849842_0_0_1"/>
<evidence type="ECO:0000313" key="1">
    <source>
        <dbReference type="EMBL" id="EGE78171.2"/>
    </source>
</evidence>
<accession>F2T4U6</accession>
<dbReference type="AlphaFoldDB" id="F2T4U6"/>
<gene>
    <name evidence="1" type="ORF">BDDG_01108</name>
</gene>
<proteinExistence type="predicted"/>
<protein>
    <submittedName>
        <fullName evidence="1">Uncharacterized protein</fullName>
    </submittedName>
</protein>
<dbReference type="Proteomes" id="UP000007802">
    <property type="component" value="Unassembled WGS sequence"/>
</dbReference>
<reference evidence="1" key="1">
    <citation type="submission" date="2010-03" db="EMBL/GenBank/DDBJ databases">
        <title>Annotation of Blastomyces dermatitidis strain ATCC 18188.</title>
        <authorList>
            <consortium name="The Broad Institute Genome Sequencing Platform"/>
            <consortium name="Broad Institute Genome Sequencing Center for Infectious Disease."/>
            <person name="Cuomo C."/>
            <person name="Klein B."/>
            <person name="Sullivan T."/>
            <person name="Heitman J."/>
            <person name="Young S."/>
            <person name="Zeng Q."/>
            <person name="Gargeya S."/>
            <person name="Alvarado L."/>
            <person name="Berlin A.M."/>
            <person name="Chapman S.B."/>
            <person name="Chen Z."/>
            <person name="Freedman E."/>
            <person name="Gellesch M."/>
            <person name="Goldberg J."/>
            <person name="Griggs A."/>
            <person name="Gujja S."/>
            <person name="Heilman E."/>
            <person name="Heiman D."/>
            <person name="Howarth C."/>
            <person name="Mehta T."/>
            <person name="Neiman D."/>
            <person name="Pearson M."/>
            <person name="Roberts A."/>
            <person name="Saif S."/>
            <person name="Shea T."/>
            <person name="Shenoy N."/>
            <person name="Sisk P."/>
            <person name="Stolte C."/>
            <person name="Sykes S."/>
            <person name="White J."/>
            <person name="Yandava C."/>
            <person name="Haas B."/>
            <person name="Nusbaum C."/>
            <person name="Birren B."/>
        </authorList>
    </citation>
    <scope>NUCLEOTIDE SEQUENCE [LARGE SCALE GENOMIC DNA]</scope>
    <source>
        <strain evidence="1">ATCC 18188</strain>
    </source>
</reference>
<name>F2T4U6_AJEDA</name>
<organism evidence="1">
    <name type="scientific">Ajellomyces dermatitidis (strain ATCC 18188 / CBS 674.68)</name>
    <name type="common">Blastomyces dermatitidis</name>
    <dbReference type="NCBI Taxonomy" id="653446"/>
    <lineage>
        <taxon>Eukaryota</taxon>
        <taxon>Fungi</taxon>
        <taxon>Dikarya</taxon>
        <taxon>Ascomycota</taxon>
        <taxon>Pezizomycotina</taxon>
        <taxon>Eurotiomycetes</taxon>
        <taxon>Eurotiomycetidae</taxon>
        <taxon>Onygenales</taxon>
        <taxon>Ajellomycetaceae</taxon>
        <taxon>Blastomyces</taxon>
    </lineage>
</organism>